<dbReference type="Proteomes" id="UP000182114">
    <property type="component" value="Unassembled WGS sequence"/>
</dbReference>
<reference evidence="3" key="1">
    <citation type="submission" date="2016-10" db="EMBL/GenBank/DDBJ databases">
        <authorList>
            <person name="Varghese N."/>
            <person name="Submissions S."/>
        </authorList>
    </citation>
    <scope>NUCLEOTIDE SEQUENCE [LARGE SCALE GENOMIC DNA]</scope>
    <source>
        <strain evidence="3">DSM 24729</strain>
    </source>
</reference>
<evidence type="ECO:0000259" key="1">
    <source>
        <dbReference type="PROSITE" id="PS51781"/>
    </source>
</evidence>
<organism evidence="2 3">
    <name type="scientific">Cellulophaga baltica</name>
    <dbReference type="NCBI Taxonomy" id="76594"/>
    <lineage>
        <taxon>Bacteria</taxon>
        <taxon>Pseudomonadati</taxon>
        <taxon>Bacteroidota</taxon>
        <taxon>Flavobacteriia</taxon>
        <taxon>Flavobacteriales</taxon>
        <taxon>Flavobacteriaceae</taxon>
        <taxon>Cellulophaga</taxon>
    </lineage>
</organism>
<dbReference type="RefSeq" id="WP_074537868.1">
    <property type="nucleotide sequence ID" value="NZ_FNBD01000003.1"/>
</dbReference>
<evidence type="ECO:0000313" key="2">
    <source>
        <dbReference type="EMBL" id="SDE75899.1"/>
    </source>
</evidence>
<protein>
    <submittedName>
        <fullName evidence="2">SH3 domain-containing protein</fullName>
    </submittedName>
</protein>
<dbReference type="Gene3D" id="2.30.30.40">
    <property type="entry name" value="SH3 Domains"/>
    <property type="match status" value="1"/>
</dbReference>
<proteinExistence type="predicted"/>
<dbReference type="InterPro" id="IPR003646">
    <property type="entry name" value="SH3-like_bac-type"/>
</dbReference>
<feature type="domain" description="SH3b" evidence="1">
    <location>
        <begin position="28"/>
        <end position="113"/>
    </location>
</feature>
<dbReference type="AlphaFoldDB" id="A0A1G7FJ49"/>
<dbReference type="PROSITE" id="PS51781">
    <property type="entry name" value="SH3B"/>
    <property type="match status" value="1"/>
</dbReference>
<dbReference type="EMBL" id="FNBD01000003">
    <property type="protein sequence ID" value="SDE75899.1"/>
    <property type="molecule type" value="Genomic_DNA"/>
</dbReference>
<evidence type="ECO:0000313" key="3">
    <source>
        <dbReference type="Proteomes" id="UP000182114"/>
    </source>
</evidence>
<dbReference type="Pfam" id="PF08239">
    <property type="entry name" value="SH3_3"/>
    <property type="match status" value="1"/>
</dbReference>
<name>A0A1G7FJ49_9FLAO</name>
<accession>A0A1G7FJ49</accession>
<sequence length="305" mass="34825">MKNLYLLLFVFILSAPSKLRSQHQTKDNPIYTVAAKNGLTVRSEASISGEKLGKFPPGEYVELLEDTGTYLSLTDHGVAVNGNWFKVKTMRNAWDNKPILTGYVFSGYLLKNEHKPYNPSDALTTETSTLKFDSFDLSFYFYETEKGSESSTIIKKDTLFMYEAVFNDLGDRLIYIEPKVNTTKIELFYTFKESVWEYNFDASKSKEKYAWEGYGPFKELPLTRNMALFPQIRYEKIGTARQVNLKLNDTLVHYPGEMGGTTATMSYQGRPLVHFIADTLLKIVLHHSNGTTEIKYVNITLSYGC</sequence>
<dbReference type="eggNOG" id="COG3103">
    <property type="taxonomic scope" value="Bacteria"/>
</dbReference>
<gene>
    <name evidence="2" type="ORF">SAMN04487992_103298</name>
</gene>
<keyword evidence="3" id="KW-1185">Reference proteome</keyword>